<dbReference type="SUPFAM" id="SSF48498">
    <property type="entry name" value="Tetracyclin repressor-like, C-terminal domain"/>
    <property type="match status" value="1"/>
</dbReference>
<name>A0ABU1K0P5_9PROT</name>
<keyword evidence="3" id="KW-0804">Transcription</keyword>
<evidence type="ECO:0000259" key="5">
    <source>
        <dbReference type="PROSITE" id="PS50977"/>
    </source>
</evidence>
<reference evidence="6 7" key="1">
    <citation type="submission" date="2023-07" db="EMBL/GenBank/DDBJ databases">
        <title>Sorghum-associated microbial communities from plants grown in Nebraska, USA.</title>
        <authorList>
            <person name="Schachtman D."/>
        </authorList>
    </citation>
    <scope>NUCLEOTIDE SEQUENCE [LARGE SCALE GENOMIC DNA]</scope>
    <source>
        <strain evidence="6 7">584</strain>
    </source>
</reference>
<sequence length="167" mass="17431">MRKSRKEAAETRARIVDAASVEFRRNGIGATGLSELMAAAGLTHGGFYRHFGSKDELVAETCASAAEGLIASIATARAEPDQRGLETILGDYLSSDRRDDPSGICPFAALGGEIARSSDPVRDAATDGFRKLVDVIAAECGKTGPDAARGRALVALCTMVGALTMSR</sequence>
<dbReference type="RefSeq" id="WP_309801963.1">
    <property type="nucleotide sequence ID" value="NZ_JAVDPW010000019.1"/>
</dbReference>
<evidence type="ECO:0000256" key="4">
    <source>
        <dbReference type="PROSITE-ProRule" id="PRU00335"/>
    </source>
</evidence>
<dbReference type="PRINTS" id="PR00455">
    <property type="entry name" value="HTHTETR"/>
</dbReference>
<keyword evidence="7" id="KW-1185">Reference proteome</keyword>
<gene>
    <name evidence="6" type="ORF">E9232_006995</name>
</gene>
<dbReference type="PROSITE" id="PS50977">
    <property type="entry name" value="HTH_TETR_2"/>
    <property type="match status" value="1"/>
</dbReference>
<organism evidence="6 7">
    <name type="scientific">Inquilinus ginsengisoli</name>
    <dbReference type="NCBI Taxonomy" id="363840"/>
    <lineage>
        <taxon>Bacteria</taxon>
        <taxon>Pseudomonadati</taxon>
        <taxon>Pseudomonadota</taxon>
        <taxon>Alphaproteobacteria</taxon>
        <taxon>Rhodospirillales</taxon>
        <taxon>Rhodospirillaceae</taxon>
        <taxon>Inquilinus</taxon>
    </lineage>
</organism>
<proteinExistence type="predicted"/>
<dbReference type="Pfam" id="PF00440">
    <property type="entry name" value="TetR_N"/>
    <property type="match status" value="1"/>
</dbReference>
<dbReference type="Gene3D" id="1.10.357.10">
    <property type="entry name" value="Tetracycline Repressor, domain 2"/>
    <property type="match status" value="1"/>
</dbReference>
<protein>
    <submittedName>
        <fullName evidence="6">TetR/AcrR family transcriptional repressor of nem operon</fullName>
    </submittedName>
</protein>
<keyword evidence="2 4" id="KW-0238">DNA-binding</keyword>
<evidence type="ECO:0000313" key="7">
    <source>
        <dbReference type="Proteomes" id="UP001262410"/>
    </source>
</evidence>
<dbReference type="EMBL" id="JAVDPW010000019">
    <property type="protein sequence ID" value="MDR6294441.1"/>
    <property type="molecule type" value="Genomic_DNA"/>
</dbReference>
<evidence type="ECO:0000256" key="1">
    <source>
        <dbReference type="ARBA" id="ARBA00023015"/>
    </source>
</evidence>
<dbReference type="PANTHER" id="PTHR47506:SF7">
    <property type="entry name" value="TRANSCRIPTIONAL REGULATORY PROTEIN"/>
    <property type="match status" value="1"/>
</dbReference>
<feature type="domain" description="HTH tetR-type" evidence="5">
    <location>
        <begin position="9"/>
        <end position="69"/>
    </location>
</feature>
<dbReference type="PANTHER" id="PTHR47506">
    <property type="entry name" value="TRANSCRIPTIONAL REGULATORY PROTEIN"/>
    <property type="match status" value="1"/>
</dbReference>
<feature type="DNA-binding region" description="H-T-H motif" evidence="4">
    <location>
        <begin position="32"/>
        <end position="51"/>
    </location>
</feature>
<dbReference type="SUPFAM" id="SSF46689">
    <property type="entry name" value="Homeodomain-like"/>
    <property type="match status" value="1"/>
</dbReference>
<accession>A0ABU1K0P5</accession>
<dbReference type="Gene3D" id="1.10.10.60">
    <property type="entry name" value="Homeodomain-like"/>
    <property type="match status" value="1"/>
</dbReference>
<feature type="non-terminal residue" evidence="6">
    <location>
        <position position="167"/>
    </location>
</feature>
<dbReference type="InterPro" id="IPR009057">
    <property type="entry name" value="Homeodomain-like_sf"/>
</dbReference>
<evidence type="ECO:0000313" key="6">
    <source>
        <dbReference type="EMBL" id="MDR6294441.1"/>
    </source>
</evidence>
<keyword evidence="1" id="KW-0805">Transcription regulation</keyword>
<dbReference type="InterPro" id="IPR054156">
    <property type="entry name" value="YxaF_TetR_C"/>
</dbReference>
<evidence type="ECO:0000256" key="2">
    <source>
        <dbReference type="ARBA" id="ARBA00023125"/>
    </source>
</evidence>
<dbReference type="Proteomes" id="UP001262410">
    <property type="component" value="Unassembled WGS sequence"/>
</dbReference>
<dbReference type="InterPro" id="IPR036271">
    <property type="entry name" value="Tet_transcr_reg_TetR-rel_C_sf"/>
</dbReference>
<evidence type="ECO:0000256" key="3">
    <source>
        <dbReference type="ARBA" id="ARBA00023163"/>
    </source>
</evidence>
<dbReference type="InterPro" id="IPR001647">
    <property type="entry name" value="HTH_TetR"/>
</dbReference>
<comment type="caution">
    <text evidence="6">The sequence shown here is derived from an EMBL/GenBank/DDBJ whole genome shotgun (WGS) entry which is preliminary data.</text>
</comment>
<dbReference type="Pfam" id="PF21993">
    <property type="entry name" value="TetR_C_13_2"/>
    <property type="match status" value="1"/>
</dbReference>